<feature type="region of interest" description="Disordered" evidence="7">
    <location>
        <begin position="511"/>
        <end position="535"/>
    </location>
</feature>
<reference evidence="8 9" key="1">
    <citation type="journal article" date="1998" name="Science">
        <title>Genome sequence of the nematode C. elegans: a platform for investigating biology.</title>
        <authorList>
            <consortium name="The C. elegans sequencing consortium"/>
            <person name="Sulson J.E."/>
            <person name="Waterston R."/>
        </authorList>
    </citation>
    <scope>NUCLEOTIDE SEQUENCE [LARGE SCALE GENOMIC DNA]</scope>
    <source>
        <strain evidence="8 9">Bristol N2</strain>
    </source>
</reference>
<dbReference type="PIR" id="T32368">
    <property type="entry name" value="T32368"/>
</dbReference>
<dbReference type="OrthoDB" id="201595at2759"/>
<dbReference type="RefSeq" id="NP_493632.1">
    <property type="nucleotide sequence ID" value="NM_061231.7"/>
</dbReference>
<comment type="subcellular location">
    <subcellularLocation>
        <location evidence="6">Cell membrane</location>
        <topology evidence="6">Multi-pass membrane protein</topology>
    </subcellularLocation>
    <subcellularLocation>
        <location evidence="1">Membrane</location>
        <topology evidence="1">Multi-pass membrane protein</topology>
    </subcellularLocation>
</comment>
<accession>O17206</accession>
<evidence type="ECO:0000256" key="3">
    <source>
        <dbReference type="ARBA" id="ARBA00022989"/>
    </source>
</evidence>
<dbReference type="Pfam" id="PF01062">
    <property type="entry name" value="Bestrophin"/>
    <property type="match status" value="1"/>
</dbReference>
<dbReference type="FunCoup" id="O17206">
    <property type="interactions" value="104"/>
</dbReference>
<dbReference type="InterPro" id="IPR000615">
    <property type="entry name" value="Bestrophin"/>
</dbReference>
<evidence type="ECO:0000256" key="6">
    <source>
        <dbReference type="RuleBase" id="RU363126"/>
    </source>
</evidence>
<evidence type="ECO:0000313" key="10">
    <source>
        <dbReference type="WormBase" id="C01B12.3"/>
    </source>
</evidence>
<dbReference type="Proteomes" id="UP000001940">
    <property type="component" value="Chromosome II"/>
</dbReference>
<feature type="transmembrane region" description="Helical" evidence="6">
    <location>
        <begin position="75"/>
        <end position="94"/>
    </location>
</feature>
<keyword evidence="9" id="KW-1185">Reference proteome</keyword>
<feature type="transmembrane region" description="Helical" evidence="6">
    <location>
        <begin position="234"/>
        <end position="253"/>
    </location>
</feature>
<evidence type="ECO:0000256" key="4">
    <source>
        <dbReference type="ARBA" id="ARBA00023136"/>
    </source>
</evidence>
<dbReference type="InterPro" id="IPR021134">
    <property type="entry name" value="Bestrophin-like"/>
</dbReference>
<dbReference type="KEGG" id="cel:CELE_C01B12.3"/>
<dbReference type="HOGENOM" id="CLU_018069_4_0_1"/>
<keyword evidence="6" id="KW-0813">Transport</keyword>
<feature type="region of interest" description="Disordered" evidence="7">
    <location>
        <begin position="454"/>
        <end position="495"/>
    </location>
</feature>
<feature type="compositionally biased region" description="Basic residues" evidence="7">
    <location>
        <begin position="603"/>
        <end position="612"/>
    </location>
</feature>
<dbReference type="UCSC" id="C01B12.3">
    <property type="organism name" value="c. elegans"/>
</dbReference>
<dbReference type="eggNOG" id="KOG3547">
    <property type="taxonomic scope" value="Eukaryota"/>
</dbReference>
<organism evidence="8 9">
    <name type="scientific">Caenorhabditis elegans</name>
    <dbReference type="NCBI Taxonomy" id="6239"/>
    <lineage>
        <taxon>Eukaryota</taxon>
        <taxon>Metazoa</taxon>
        <taxon>Ecdysozoa</taxon>
        <taxon>Nematoda</taxon>
        <taxon>Chromadorea</taxon>
        <taxon>Rhabditida</taxon>
        <taxon>Rhabditina</taxon>
        <taxon>Rhabditomorpha</taxon>
        <taxon>Rhabditoidea</taxon>
        <taxon>Rhabditidae</taxon>
        <taxon>Peloderinae</taxon>
        <taxon>Caenorhabditis</taxon>
    </lineage>
</organism>
<dbReference type="PaxDb" id="6239-C01B12.3"/>
<dbReference type="SMR" id="O17206"/>
<keyword evidence="6" id="KW-0869">Chloride channel</keyword>
<evidence type="ECO:0000313" key="8">
    <source>
        <dbReference type="EMBL" id="CCD61133.1"/>
    </source>
</evidence>
<evidence type="ECO:0000256" key="2">
    <source>
        <dbReference type="ARBA" id="ARBA00022692"/>
    </source>
</evidence>
<keyword evidence="6" id="KW-0407">Ion channel</keyword>
<dbReference type="AGR" id="WB:WBGene00015286"/>
<keyword evidence="6" id="KW-0406">Ion transport</keyword>
<feature type="transmembrane region" description="Helical" evidence="6">
    <location>
        <begin position="274"/>
        <end position="291"/>
    </location>
</feature>
<dbReference type="GO" id="GO:0034707">
    <property type="term" value="C:chloride channel complex"/>
    <property type="evidence" value="ECO:0007669"/>
    <property type="project" value="UniProtKB-KW"/>
</dbReference>
<dbReference type="PhylomeDB" id="O17206"/>
<dbReference type="CTD" id="173379"/>
<dbReference type="InParanoid" id="O17206"/>
<dbReference type="STRING" id="6239.C01B12.3.1"/>
<keyword evidence="2 6" id="KW-0812">Transmembrane</keyword>
<dbReference type="GeneID" id="173379"/>
<dbReference type="Bgee" id="WBGene00015286">
    <property type="expression patterns" value="Expressed in larva and 2 other cell types or tissues"/>
</dbReference>
<keyword evidence="3 6" id="KW-1133">Transmembrane helix</keyword>
<keyword evidence="6" id="KW-0868">Chloride</keyword>
<evidence type="ECO:0000256" key="7">
    <source>
        <dbReference type="SAM" id="MobiDB-lite"/>
    </source>
</evidence>
<dbReference type="WormBase" id="C01B12.3">
    <property type="protein sequence ID" value="CE07791"/>
    <property type="gene ID" value="WBGene00015286"/>
    <property type="gene designation" value="best-3"/>
</dbReference>
<evidence type="ECO:0000256" key="1">
    <source>
        <dbReference type="ARBA" id="ARBA00004141"/>
    </source>
</evidence>
<feature type="compositionally biased region" description="Basic and acidic residues" evidence="7">
    <location>
        <begin position="558"/>
        <end position="576"/>
    </location>
</feature>
<gene>
    <name evidence="8 10" type="primary">best-3</name>
    <name evidence="10" type="ORF">C01B12.3</name>
    <name evidence="8" type="ORF">CELE_C01B12.3</name>
</gene>
<dbReference type="PANTHER" id="PTHR10736">
    <property type="entry name" value="BESTROPHIN"/>
    <property type="match status" value="1"/>
</dbReference>
<dbReference type="EMBL" id="BX284602">
    <property type="protein sequence ID" value="CCD61133.1"/>
    <property type="molecule type" value="Genomic_DNA"/>
</dbReference>
<evidence type="ECO:0000256" key="5">
    <source>
        <dbReference type="ARBA" id="ARBA00034769"/>
    </source>
</evidence>
<keyword evidence="4 6" id="KW-0472">Membrane</keyword>
<feature type="region of interest" description="Disordered" evidence="7">
    <location>
        <begin position="557"/>
        <end position="612"/>
    </location>
</feature>
<feature type="transmembrane region" description="Helical" evidence="6">
    <location>
        <begin position="32"/>
        <end position="54"/>
    </location>
</feature>
<feature type="compositionally biased region" description="Basic and acidic residues" evidence="7">
    <location>
        <begin position="469"/>
        <end position="481"/>
    </location>
</feature>
<comment type="function">
    <text evidence="6">Forms chloride channels.</text>
</comment>
<dbReference type="GO" id="GO:1902476">
    <property type="term" value="P:chloride transmembrane transport"/>
    <property type="evidence" value="ECO:0000318"/>
    <property type="project" value="GO_Central"/>
</dbReference>
<dbReference type="OMA" id="HTIDLYV"/>
<keyword evidence="6" id="KW-1003">Cell membrane</keyword>
<proteinExistence type="inferred from homology"/>
<name>O17206_CAEEL</name>
<sequence>MTVTYSLDVASSSFFCLYKLLFRWKGSIWKSVWAELVVWLCLYAVLSVIYRCLLTMKQRATFEDLCIFFDTYSNFIPITFMLGFYVSAVFTRWWQIFDNIGWIDTPCLWITQYIKGETERAKCVRRNCIRYSILTQAMVYRDVAASVRKRFPTFNHLVTAGLMTEKEMAEFESIPSPHAKYWQPMHWLFSMITLARDEGMISSDIIYVDLMEKMRQFRVNILSLTLFDWVPVPLVYTQVVHLAVRSYFLIALFGRQYLHPESNRLNDFKQTIDLYVPIMSLLQFIFFIGWMKVAEVLLNPLGEDDDDFECNWILDRNLQVGLMVVDTAYNRYPTLEKDQFWEDAIAEPLYTAESAMRPLNPQVGSCADMPTEEEPFMVRPRRRTLSRMSHWDGDMEDTDVVPVVGLKHTRDNSNYASGESLAFSNSFANGGRKLSEMFRRMRAGSRIGDRYRKRNSSAQDFENGMAKKNSIDENADIHSNRLDQASGTPKSGRLWSSMPQTQLEEMLKNKNFNSPVKYNTDGMKDRELQNPTPITDHIDLPLHVASSQSWFNESLPVIKEEEEAKRKSNTDTESPKSSKHSSMSIRRSELRRSSSSGSDLGKSGKRERKKSE</sequence>
<evidence type="ECO:0000313" key="9">
    <source>
        <dbReference type="Proteomes" id="UP000001940"/>
    </source>
</evidence>
<protein>
    <recommendedName>
        <fullName evidence="6">Bestrophin homolog</fullName>
    </recommendedName>
</protein>
<dbReference type="AlphaFoldDB" id="O17206"/>
<comment type="similarity">
    <text evidence="5 6">Belongs to the anion channel-forming bestrophin (TC 1.A.46) family. Calcium-sensitive chloride channel subfamily.</text>
</comment>
<dbReference type="PANTHER" id="PTHR10736:SF33">
    <property type="entry name" value="BESTROPHIN HOMOLOG"/>
    <property type="match status" value="1"/>
</dbReference>
<dbReference type="GO" id="GO:0005254">
    <property type="term" value="F:chloride channel activity"/>
    <property type="evidence" value="ECO:0000318"/>
    <property type="project" value="GO_Central"/>
</dbReference>
<dbReference type="GO" id="GO:0005886">
    <property type="term" value="C:plasma membrane"/>
    <property type="evidence" value="ECO:0000318"/>
    <property type="project" value="GO_Central"/>
</dbReference>